<dbReference type="EMBL" id="CP002659">
    <property type="protein sequence ID" value="AEC02129.1"/>
    <property type="molecule type" value="Genomic_DNA"/>
</dbReference>
<keyword evidence="2" id="KW-1185">Reference proteome</keyword>
<accession>F4GIJ5</accession>
<evidence type="ECO:0000313" key="1">
    <source>
        <dbReference type="EMBL" id="AEC02129.1"/>
    </source>
</evidence>
<dbReference type="RefSeq" id="WP_013739525.1">
    <property type="nucleotide sequence ID" value="NC_015436.1"/>
</dbReference>
<dbReference type="STRING" id="760011.Spico_0905"/>
<proteinExistence type="predicted"/>
<reference evidence="1 2" key="2">
    <citation type="journal article" date="2012" name="Stand. Genomic Sci.">
        <title>Complete genome sequence of the termite hindgut bacterium Spirochaeta coccoides type strain (SPN1(T)), reclassification in the genus Sphaerochaeta as Sphaerochaeta coccoides comb. nov. and emendations of the family Spirochaetaceae and the genus Sphaerochaeta.</title>
        <authorList>
            <person name="Abt B."/>
            <person name="Han C."/>
            <person name="Scheuner C."/>
            <person name="Lu M."/>
            <person name="Lapidus A."/>
            <person name="Nolan M."/>
            <person name="Lucas S."/>
            <person name="Hammon N."/>
            <person name="Deshpande S."/>
            <person name="Cheng J.F."/>
            <person name="Tapia R."/>
            <person name="Goodwin L.A."/>
            <person name="Pitluck S."/>
            <person name="Liolios K."/>
            <person name="Pagani I."/>
            <person name="Ivanova N."/>
            <person name="Mavromatis K."/>
            <person name="Mikhailova N."/>
            <person name="Huntemann M."/>
            <person name="Pati A."/>
            <person name="Chen A."/>
            <person name="Palaniappan K."/>
            <person name="Land M."/>
            <person name="Hauser L."/>
            <person name="Brambilla E.M."/>
            <person name="Rohde M."/>
            <person name="Spring S."/>
            <person name="Gronow S."/>
            <person name="Goker M."/>
            <person name="Woyke T."/>
            <person name="Bristow J."/>
            <person name="Eisen J.A."/>
            <person name="Markowitz V."/>
            <person name="Hugenholtz P."/>
            <person name="Kyrpides N.C."/>
            <person name="Klenk H.P."/>
            <person name="Detter J.C."/>
        </authorList>
    </citation>
    <scope>NUCLEOTIDE SEQUENCE [LARGE SCALE GENOMIC DNA]</scope>
    <source>
        <strain evidence="2">ATCC BAA-1237 / DSM 17374 / SPN1</strain>
    </source>
</reference>
<dbReference type="Proteomes" id="UP000007939">
    <property type="component" value="Chromosome"/>
</dbReference>
<name>F4GIJ5_PARC1</name>
<dbReference type="AlphaFoldDB" id="F4GIJ5"/>
<organism evidence="1 2">
    <name type="scientific">Parasphaerochaeta coccoides (strain ATCC BAA-1237 / DSM 17374 / SPN1)</name>
    <name type="common">Sphaerochaeta coccoides</name>
    <dbReference type="NCBI Taxonomy" id="760011"/>
    <lineage>
        <taxon>Bacteria</taxon>
        <taxon>Pseudomonadati</taxon>
        <taxon>Spirochaetota</taxon>
        <taxon>Spirochaetia</taxon>
        <taxon>Spirochaetales</taxon>
        <taxon>Sphaerochaetaceae</taxon>
        <taxon>Parasphaerochaeta</taxon>
    </lineage>
</organism>
<gene>
    <name evidence="1" type="ordered locus">Spico_0905</name>
</gene>
<dbReference type="HOGENOM" id="CLU_2496278_0_0_12"/>
<reference evidence="2" key="1">
    <citation type="submission" date="2011-04" db="EMBL/GenBank/DDBJ databases">
        <title>The complete genome of Spirochaeta coccoides DSM 17374.</title>
        <authorList>
            <person name="Lucas S."/>
            <person name="Copeland A."/>
            <person name="Lapidus A."/>
            <person name="Bruce D."/>
            <person name="Goodwin L."/>
            <person name="Pitluck S."/>
            <person name="Peters L."/>
            <person name="Kyrpides N."/>
            <person name="Mavromatis K."/>
            <person name="Pagani I."/>
            <person name="Ivanova N."/>
            <person name="Ovchinnikova G."/>
            <person name="Lu M."/>
            <person name="Detter J.C."/>
            <person name="Tapia R."/>
            <person name="Han C."/>
            <person name="Land M."/>
            <person name="Hauser L."/>
            <person name="Markowitz V."/>
            <person name="Cheng J.-F."/>
            <person name="Hugenholtz P."/>
            <person name="Woyke T."/>
            <person name="Wu D."/>
            <person name="Spring S."/>
            <person name="Schroeder M."/>
            <person name="Brambilla E."/>
            <person name="Klenk H.-P."/>
            <person name="Eisen J.A."/>
        </authorList>
    </citation>
    <scope>NUCLEOTIDE SEQUENCE [LARGE SCALE GENOMIC DNA]</scope>
    <source>
        <strain evidence="2">ATCC BAA-1237 / DSM 17374 / SPN1</strain>
    </source>
</reference>
<dbReference type="KEGG" id="scc:Spico_0905"/>
<protein>
    <submittedName>
        <fullName evidence="1">Uncharacterized protein</fullName>
    </submittedName>
</protein>
<sequence length="86" mass="9560">MSIPLDKLIDMEDEKKTKDSDDGSVVYRNIYETTCVAIKEAAILSMQAVHERIAGLEPIIKDKIVSAALERVLDDEVEYSMAESGN</sequence>
<evidence type="ECO:0000313" key="2">
    <source>
        <dbReference type="Proteomes" id="UP000007939"/>
    </source>
</evidence>